<dbReference type="EMBL" id="FOTR01000002">
    <property type="protein sequence ID" value="SFL62217.1"/>
    <property type="molecule type" value="Genomic_DNA"/>
</dbReference>
<reference evidence="2" key="1">
    <citation type="submission" date="2016-10" db="EMBL/GenBank/DDBJ databases">
        <authorList>
            <person name="Varghese N."/>
            <person name="Submissions S."/>
        </authorList>
    </citation>
    <scope>NUCLEOTIDE SEQUENCE [LARGE SCALE GENOMIC DNA]</scope>
    <source>
        <strain evidence="2">CGMCC 1.4250</strain>
    </source>
</reference>
<dbReference type="STRING" id="334253.SAMN04487943_102494"/>
<organism evidence="1 2">
    <name type="scientific">Gracilibacillus orientalis</name>
    <dbReference type="NCBI Taxonomy" id="334253"/>
    <lineage>
        <taxon>Bacteria</taxon>
        <taxon>Bacillati</taxon>
        <taxon>Bacillota</taxon>
        <taxon>Bacilli</taxon>
        <taxon>Bacillales</taxon>
        <taxon>Bacillaceae</taxon>
        <taxon>Gracilibacillus</taxon>
    </lineage>
</organism>
<dbReference type="AlphaFoldDB" id="A0A1I4J7K5"/>
<dbReference type="OrthoDB" id="3034905at2"/>
<evidence type="ECO:0000313" key="1">
    <source>
        <dbReference type="EMBL" id="SFL62217.1"/>
    </source>
</evidence>
<keyword evidence="2" id="KW-1185">Reference proteome</keyword>
<dbReference type="Proteomes" id="UP000198565">
    <property type="component" value="Unassembled WGS sequence"/>
</dbReference>
<protein>
    <submittedName>
        <fullName evidence="1">Uncharacterized protein</fullName>
    </submittedName>
</protein>
<accession>A0A1I4J7K5</accession>
<proteinExistence type="predicted"/>
<gene>
    <name evidence="1" type="ORF">SAMN04487943_102494</name>
</gene>
<dbReference type="RefSeq" id="WP_091482376.1">
    <property type="nucleotide sequence ID" value="NZ_FOTR01000002.1"/>
</dbReference>
<sequence length="451" mass="52614">MTSHTHFHKPSKIDDFIQRFFYDRYDAFRDEVIFAPKRFSYEIDTDLIWDFYEMGPDVRVDIVRNSLRLSRIEPENSYLFHTNAPSARGINSNTVLYVEVENFRLTASVYHQESDQFIVIYNGPTNNNERLNEFWILYNKSNIGRIYGDFGYILSLLDAGHFINQTSFISSLHNETVLIQYDDINDLGLNLTNHEFHILAKVTLSPSLESASQQILTKEHQQNLCKFTVHHDVPFQENPLNNYLQLLFKGSQIRFSENNTQDCIHYFENIKATMYNRTSSQSPQGFSGFIFENNSKEMNNLIEYISTCLQSLSTQRYFRLLLLNLGAVNNNEGVLISNEGIQEVDLRTFDKNCILQDGHDYLELNGCKYIIFTIIQKELLHQPSGLNYSLIQSAELIHSISLYLTGQVYDTRPMKNINERYLEQVFKLDNSLVSYMLIAGKSHHYNLRLEI</sequence>
<evidence type="ECO:0000313" key="2">
    <source>
        <dbReference type="Proteomes" id="UP000198565"/>
    </source>
</evidence>
<name>A0A1I4J7K5_9BACI</name>